<evidence type="ECO:0000259" key="10">
    <source>
        <dbReference type="PROSITE" id="PS51379"/>
    </source>
</evidence>
<dbReference type="InterPro" id="IPR017900">
    <property type="entry name" value="4Fe4S_Fe_S_CS"/>
</dbReference>
<keyword evidence="12" id="KW-1185">Reference proteome</keyword>
<keyword evidence="5" id="KW-0732">Signal</keyword>
<evidence type="ECO:0000256" key="7">
    <source>
        <dbReference type="ARBA" id="ARBA00023014"/>
    </source>
</evidence>
<dbReference type="NCBIfam" id="TIGR01409">
    <property type="entry name" value="TAT_signal_seq"/>
    <property type="match status" value="1"/>
</dbReference>
<reference evidence="11 12" key="1">
    <citation type="submission" date="2024-03" db="EMBL/GenBank/DDBJ databases">
        <title>A Dehalogenimonas Isolated from Estuarine Sediments Dihaloeliminates Chlorinated Alkanes.</title>
        <authorList>
            <person name="Yang Y."/>
            <person name="Wang H."/>
        </authorList>
    </citation>
    <scope>NUCLEOTIDE SEQUENCE [LARGE SCALE GENOMIC DNA]</scope>
    <source>
        <strain evidence="11 12">W</strain>
    </source>
</reference>
<dbReference type="Pfam" id="PF13486">
    <property type="entry name" value="Dehalogenase"/>
    <property type="match status" value="1"/>
</dbReference>
<sequence length="467" mass="52013">MGKFHHTVSRRDFMKGLGLSAAGLGAATVANPGFHDLDEVTASAGGELKRAWWVKENDFGNPATLEIDWSLVKRPDRSKISTFPYRNSTHPTAVYNKEHFAELQKSVIQHAAPDWEADSIQDLAMSGATLALRFYNYYTPAGKTMFMGYQNSPTPADRNMARWEGSPEENIRLLRHASRFFGASSLSVTLLDEDTKKLIFEKESNGKAYVFRDVADVEETATEYIIPNRFKYMITWTHLQATELTLREPSTLGQSASNMAYSRLPFISVQMQEFIRGLGYHGINAWSGEMASSNPFGVLSGAGEHGRFGFAVITPELGSMVRGMCRMLTDLPLEPTKPIDAGISRFCLTCATCAKFCAFGALSLEDPSWESLKEADTGVPYSPDGFKGWRLNTVKCANCTACQAFCPFNSSGRSSFIHEFVAGTSSITPIFNGFFANMEEAMHYGNKDPRTWWENEEYLYGINPKFI</sequence>
<evidence type="ECO:0000256" key="4">
    <source>
        <dbReference type="ARBA" id="ARBA00022723"/>
    </source>
</evidence>
<evidence type="ECO:0000256" key="9">
    <source>
        <dbReference type="ARBA" id="ARBA00029374"/>
    </source>
</evidence>
<dbReference type="InterPro" id="IPR006311">
    <property type="entry name" value="TAT_signal"/>
</dbReference>
<keyword evidence="6" id="KW-0408">Iron</keyword>
<evidence type="ECO:0000256" key="3">
    <source>
        <dbReference type="ARBA" id="ARBA00022485"/>
    </source>
</evidence>
<proteinExistence type="predicted"/>
<dbReference type="InterPro" id="IPR028894">
    <property type="entry name" value="RDH_dom"/>
</dbReference>
<protein>
    <submittedName>
        <fullName evidence="11">Reductive dehalogenase</fullName>
    </submittedName>
</protein>
<dbReference type="PROSITE" id="PS00198">
    <property type="entry name" value="4FE4S_FER_1"/>
    <property type="match status" value="1"/>
</dbReference>
<dbReference type="Gene3D" id="3.30.70.20">
    <property type="match status" value="1"/>
</dbReference>
<comment type="subcellular location">
    <subcellularLocation>
        <location evidence="1">Cell membrane</location>
    </subcellularLocation>
</comment>
<dbReference type="InterPro" id="IPR019546">
    <property type="entry name" value="TAT_signal_bac_arc"/>
</dbReference>
<dbReference type="PROSITE" id="PS51379">
    <property type="entry name" value="4FE4S_FER_2"/>
    <property type="match status" value="2"/>
</dbReference>
<comment type="cofactor">
    <cofactor evidence="9">
        <name>corrinoid</name>
        <dbReference type="ChEBI" id="CHEBI:33913"/>
    </cofactor>
</comment>
<dbReference type="Proteomes" id="UP001375370">
    <property type="component" value="Chromosome"/>
</dbReference>
<feature type="domain" description="4Fe-4S ferredoxin-type" evidence="10">
    <location>
        <begin position="387"/>
        <end position="416"/>
    </location>
</feature>
<evidence type="ECO:0000256" key="1">
    <source>
        <dbReference type="ARBA" id="ARBA00004236"/>
    </source>
</evidence>
<evidence type="ECO:0000256" key="2">
    <source>
        <dbReference type="ARBA" id="ARBA00022475"/>
    </source>
</evidence>
<dbReference type="InterPro" id="IPR017896">
    <property type="entry name" value="4Fe4S_Fe-S-bd"/>
</dbReference>
<feature type="domain" description="4Fe-4S ferredoxin-type" evidence="10">
    <location>
        <begin position="335"/>
        <end position="367"/>
    </location>
</feature>
<dbReference type="NCBIfam" id="TIGR02486">
    <property type="entry name" value="RDH"/>
    <property type="match status" value="1"/>
</dbReference>
<evidence type="ECO:0000313" key="11">
    <source>
        <dbReference type="EMBL" id="WWX24703.1"/>
    </source>
</evidence>
<keyword evidence="3" id="KW-0004">4Fe-4S</keyword>
<evidence type="ECO:0000256" key="8">
    <source>
        <dbReference type="ARBA" id="ARBA00023136"/>
    </source>
</evidence>
<accession>A0ABZ2J322</accession>
<evidence type="ECO:0000313" key="12">
    <source>
        <dbReference type="Proteomes" id="UP001375370"/>
    </source>
</evidence>
<dbReference type="Pfam" id="PF12838">
    <property type="entry name" value="Fer4_7"/>
    <property type="match status" value="1"/>
</dbReference>
<keyword evidence="8" id="KW-0472">Membrane</keyword>
<dbReference type="PROSITE" id="PS51318">
    <property type="entry name" value="TAT"/>
    <property type="match status" value="1"/>
</dbReference>
<evidence type="ECO:0000256" key="5">
    <source>
        <dbReference type="ARBA" id="ARBA00022729"/>
    </source>
</evidence>
<name>A0ABZ2J322_9CHLR</name>
<dbReference type="SUPFAM" id="SSF54862">
    <property type="entry name" value="4Fe-4S ferredoxins"/>
    <property type="match status" value="1"/>
</dbReference>
<keyword evidence="2" id="KW-1003">Cell membrane</keyword>
<dbReference type="RefSeq" id="WP_338736819.1">
    <property type="nucleotide sequence ID" value="NZ_CP146612.1"/>
</dbReference>
<keyword evidence="7" id="KW-0411">Iron-sulfur</keyword>
<evidence type="ECO:0000256" key="6">
    <source>
        <dbReference type="ARBA" id="ARBA00023004"/>
    </source>
</evidence>
<gene>
    <name evidence="11" type="ORF">V8247_05395</name>
</gene>
<organism evidence="11 12">
    <name type="scientific">Candidatus Dehalogenimonas loeffleri</name>
    <dbReference type="NCBI Taxonomy" id="3127115"/>
    <lineage>
        <taxon>Bacteria</taxon>
        <taxon>Bacillati</taxon>
        <taxon>Chloroflexota</taxon>
        <taxon>Dehalococcoidia</taxon>
        <taxon>Dehalococcoidales</taxon>
        <taxon>Dehalococcoidaceae</taxon>
        <taxon>Dehalogenimonas</taxon>
    </lineage>
</organism>
<dbReference type="EMBL" id="CP146612">
    <property type="protein sequence ID" value="WWX24703.1"/>
    <property type="molecule type" value="Genomic_DNA"/>
</dbReference>
<dbReference type="InterPro" id="IPR012832">
    <property type="entry name" value="RDH"/>
</dbReference>
<keyword evidence="4" id="KW-0479">Metal-binding</keyword>